<organism evidence="1 3">
    <name type="scientific">Medicago truncatula</name>
    <name type="common">Barrel medic</name>
    <name type="synonym">Medicago tribuloides</name>
    <dbReference type="NCBI Taxonomy" id="3880"/>
    <lineage>
        <taxon>Eukaryota</taxon>
        <taxon>Viridiplantae</taxon>
        <taxon>Streptophyta</taxon>
        <taxon>Embryophyta</taxon>
        <taxon>Tracheophyta</taxon>
        <taxon>Spermatophyta</taxon>
        <taxon>Magnoliopsida</taxon>
        <taxon>eudicotyledons</taxon>
        <taxon>Gunneridae</taxon>
        <taxon>Pentapetalae</taxon>
        <taxon>rosids</taxon>
        <taxon>fabids</taxon>
        <taxon>Fabales</taxon>
        <taxon>Fabaceae</taxon>
        <taxon>Papilionoideae</taxon>
        <taxon>50 kb inversion clade</taxon>
        <taxon>NPAAA clade</taxon>
        <taxon>Hologalegina</taxon>
        <taxon>IRL clade</taxon>
        <taxon>Trifolieae</taxon>
        <taxon>Medicago</taxon>
    </lineage>
</organism>
<dbReference type="Proteomes" id="UP000002051">
    <property type="component" value="Chromosome 5"/>
</dbReference>
<name>G7KHD2_MEDTR</name>
<dbReference type="EMBL" id="CM001221">
    <property type="protein sequence ID" value="AES99983.1"/>
    <property type="molecule type" value="Genomic_DNA"/>
</dbReference>
<keyword evidence="3" id="KW-1185">Reference proteome</keyword>
<gene>
    <name evidence="1" type="ordered locus">MTR_5g086990</name>
</gene>
<dbReference type="PaxDb" id="3880-AES99983"/>
<evidence type="ECO:0000313" key="3">
    <source>
        <dbReference type="Proteomes" id="UP000002051"/>
    </source>
</evidence>
<reference evidence="1 3" key="1">
    <citation type="journal article" date="2011" name="Nature">
        <title>The Medicago genome provides insight into the evolution of rhizobial symbioses.</title>
        <authorList>
            <person name="Young N.D."/>
            <person name="Debelle F."/>
            <person name="Oldroyd G.E."/>
            <person name="Geurts R."/>
            <person name="Cannon S.B."/>
            <person name="Udvardi M.K."/>
            <person name="Benedito V.A."/>
            <person name="Mayer K.F."/>
            <person name="Gouzy J."/>
            <person name="Schoof H."/>
            <person name="Van de Peer Y."/>
            <person name="Proost S."/>
            <person name="Cook D.R."/>
            <person name="Meyers B.C."/>
            <person name="Spannagl M."/>
            <person name="Cheung F."/>
            <person name="De Mita S."/>
            <person name="Krishnakumar V."/>
            <person name="Gundlach H."/>
            <person name="Zhou S."/>
            <person name="Mudge J."/>
            <person name="Bharti A.K."/>
            <person name="Murray J.D."/>
            <person name="Naoumkina M.A."/>
            <person name="Rosen B."/>
            <person name="Silverstein K.A."/>
            <person name="Tang H."/>
            <person name="Rombauts S."/>
            <person name="Zhao P.X."/>
            <person name="Zhou P."/>
            <person name="Barbe V."/>
            <person name="Bardou P."/>
            <person name="Bechner M."/>
            <person name="Bellec A."/>
            <person name="Berger A."/>
            <person name="Berges H."/>
            <person name="Bidwell S."/>
            <person name="Bisseling T."/>
            <person name="Choisne N."/>
            <person name="Couloux A."/>
            <person name="Denny R."/>
            <person name="Deshpande S."/>
            <person name="Dai X."/>
            <person name="Doyle J.J."/>
            <person name="Dudez A.M."/>
            <person name="Farmer A.D."/>
            <person name="Fouteau S."/>
            <person name="Franken C."/>
            <person name="Gibelin C."/>
            <person name="Gish J."/>
            <person name="Goldstein S."/>
            <person name="Gonzalez A.J."/>
            <person name="Green P.J."/>
            <person name="Hallab A."/>
            <person name="Hartog M."/>
            <person name="Hua A."/>
            <person name="Humphray S.J."/>
            <person name="Jeong D.H."/>
            <person name="Jing Y."/>
            <person name="Jocker A."/>
            <person name="Kenton S.M."/>
            <person name="Kim D.J."/>
            <person name="Klee K."/>
            <person name="Lai H."/>
            <person name="Lang C."/>
            <person name="Lin S."/>
            <person name="Macmil S.L."/>
            <person name="Magdelenat G."/>
            <person name="Matthews L."/>
            <person name="McCorrison J."/>
            <person name="Monaghan E.L."/>
            <person name="Mun J.H."/>
            <person name="Najar F.Z."/>
            <person name="Nicholson C."/>
            <person name="Noirot C."/>
            <person name="O'Bleness M."/>
            <person name="Paule C.R."/>
            <person name="Poulain J."/>
            <person name="Prion F."/>
            <person name="Qin B."/>
            <person name="Qu C."/>
            <person name="Retzel E.F."/>
            <person name="Riddle C."/>
            <person name="Sallet E."/>
            <person name="Samain S."/>
            <person name="Samson N."/>
            <person name="Sanders I."/>
            <person name="Saurat O."/>
            <person name="Scarpelli C."/>
            <person name="Schiex T."/>
            <person name="Segurens B."/>
            <person name="Severin A.J."/>
            <person name="Sherrier D.J."/>
            <person name="Shi R."/>
            <person name="Sims S."/>
            <person name="Singer S.R."/>
            <person name="Sinharoy S."/>
            <person name="Sterck L."/>
            <person name="Viollet A."/>
            <person name="Wang B.B."/>
            <person name="Wang K."/>
            <person name="Wang M."/>
            <person name="Wang X."/>
            <person name="Warfsmann J."/>
            <person name="Weissenbach J."/>
            <person name="White D.D."/>
            <person name="White J.D."/>
            <person name="Wiley G.B."/>
            <person name="Wincker P."/>
            <person name="Xing Y."/>
            <person name="Yang L."/>
            <person name="Yao Z."/>
            <person name="Ying F."/>
            <person name="Zhai J."/>
            <person name="Zhou L."/>
            <person name="Zuber A."/>
            <person name="Denarie J."/>
            <person name="Dixon R.A."/>
            <person name="May G.D."/>
            <person name="Schwartz D.C."/>
            <person name="Rogers J."/>
            <person name="Quetier F."/>
            <person name="Town C.D."/>
            <person name="Roe B.A."/>
        </authorList>
    </citation>
    <scope>NUCLEOTIDE SEQUENCE [LARGE SCALE GENOMIC DNA]</scope>
    <source>
        <strain evidence="1">A17</strain>
        <strain evidence="2 3">cv. Jemalong A17</strain>
    </source>
</reference>
<sequence>MYLGQCKRTMDTISDVHRHKHRHAHTLHDIRLDAREKFMSLRKSTKFDDATATDEGSPVAHIWHSFDSRFMSK</sequence>
<dbReference type="AlphaFoldDB" id="G7KHD2"/>
<reference evidence="2" key="3">
    <citation type="submission" date="2015-04" db="UniProtKB">
        <authorList>
            <consortium name="EnsemblPlants"/>
        </authorList>
    </citation>
    <scope>IDENTIFICATION</scope>
    <source>
        <strain evidence="2">cv. Jemalong A17</strain>
    </source>
</reference>
<accession>G7KHD2</accession>
<evidence type="ECO:0000313" key="1">
    <source>
        <dbReference type="EMBL" id="AES99983.1"/>
    </source>
</evidence>
<reference evidence="1 3" key="2">
    <citation type="journal article" date="2014" name="BMC Genomics">
        <title>An improved genome release (version Mt4.0) for the model legume Medicago truncatula.</title>
        <authorList>
            <person name="Tang H."/>
            <person name="Krishnakumar V."/>
            <person name="Bidwell S."/>
            <person name="Rosen B."/>
            <person name="Chan A."/>
            <person name="Zhou S."/>
            <person name="Gentzbittel L."/>
            <person name="Childs K.L."/>
            <person name="Yandell M."/>
            <person name="Gundlach H."/>
            <person name="Mayer K.F."/>
            <person name="Schwartz D.C."/>
            <person name="Town C.D."/>
        </authorList>
    </citation>
    <scope>GENOME REANNOTATION</scope>
    <source>
        <strain evidence="2 3">cv. Jemalong A17</strain>
    </source>
</reference>
<dbReference type="HOGENOM" id="CLU_2708568_0_0_1"/>
<proteinExistence type="predicted"/>
<evidence type="ECO:0000313" key="2">
    <source>
        <dbReference type="EnsemblPlants" id="AES99983"/>
    </source>
</evidence>
<protein>
    <submittedName>
        <fullName evidence="1 2">Uncharacterized protein</fullName>
    </submittedName>
</protein>
<dbReference type="EnsemblPlants" id="AES99983">
    <property type="protein sequence ID" value="AES99983"/>
    <property type="gene ID" value="MTR_5g086990"/>
</dbReference>